<dbReference type="InterPro" id="IPR001509">
    <property type="entry name" value="Epimerase_deHydtase"/>
</dbReference>
<organism evidence="2 3">
    <name type="scientific">Paenibacillus mucilaginosus K02</name>
    <dbReference type="NCBI Taxonomy" id="997761"/>
    <lineage>
        <taxon>Bacteria</taxon>
        <taxon>Bacillati</taxon>
        <taxon>Bacillota</taxon>
        <taxon>Bacilli</taxon>
        <taxon>Bacillales</taxon>
        <taxon>Paenibacillaceae</taxon>
        <taxon>Paenibacillus</taxon>
    </lineage>
</organism>
<dbReference type="KEGG" id="pmw:B2K_10485"/>
<accession>I0BFJ6</accession>
<dbReference type="SUPFAM" id="SSF51735">
    <property type="entry name" value="NAD(P)-binding Rossmann-fold domains"/>
    <property type="match status" value="1"/>
</dbReference>
<dbReference type="RefSeq" id="WP_014650215.1">
    <property type="nucleotide sequence ID" value="NC_017672.3"/>
</dbReference>
<protein>
    <submittedName>
        <fullName evidence="2">3-beta hydroxysteroid dehydrogenase</fullName>
    </submittedName>
</protein>
<dbReference type="InterPro" id="IPR036291">
    <property type="entry name" value="NAD(P)-bd_dom_sf"/>
</dbReference>
<dbReference type="Gene3D" id="3.40.50.720">
    <property type="entry name" value="NAD(P)-binding Rossmann-like Domain"/>
    <property type="match status" value="1"/>
</dbReference>
<dbReference type="EMBL" id="CP003422">
    <property type="protein sequence ID" value="AFH61143.1"/>
    <property type="molecule type" value="Genomic_DNA"/>
</dbReference>
<dbReference type="GO" id="GO:0004029">
    <property type="term" value="F:aldehyde dehydrogenase (NAD+) activity"/>
    <property type="evidence" value="ECO:0007669"/>
    <property type="project" value="TreeGrafter"/>
</dbReference>
<dbReference type="Pfam" id="PF01370">
    <property type="entry name" value="Epimerase"/>
    <property type="match status" value="1"/>
</dbReference>
<sequence>MRVFVTGATGFIGSAVVRDLIEAGHQVIGLARSDTAAAALMAAGADVHRGSLDDLDVLRSGALTADGAIHLAFIHDFSDFAAAAETDRQAIEAIGSAFEGSDKPFVVTSGTLMLTPGRLGTEVDEPIPVTPRRSEEAAIALAKRGVRSSVVRLAPSVHGEGEQGFVPTLIGIARQKGVSAYVGDGRNRWPAVHRLDAARLFRLVLEKGDTGAIYHGVADEGVPFRDIAGVIGRQLNLPVRSITREEADAHFEWLSFAASTDNPTSSELTKERLGWQPVYPALIADLEQGHYFNN</sequence>
<gene>
    <name evidence="2" type="ORF">B2K_10485</name>
</gene>
<dbReference type="CDD" id="cd05262">
    <property type="entry name" value="SDR_a7"/>
    <property type="match status" value="1"/>
</dbReference>
<feature type="domain" description="NAD-dependent epimerase/dehydratase" evidence="1">
    <location>
        <begin position="3"/>
        <end position="74"/>
    </location>
</feature>
<evidence type="ECO:0000313" key="3">
    <source>
        <dbReference type="Proteomes" id="UP000007392"/>
    </source>
</evidence>
<dbReference type="GO" id="GO:0005737">
    <property type="term" value="C:cytoplasm"/>
    <property type="evidence" value="ECO:0007669"/>
    <property type="project" value="TreeGrafter"/>
</dbReference>
<dbReference type="PANTHER" id="PTHR48079">
    <property type="entry name" value="PROTEIN YEEZ"/>
    <property type="match status" value="1"/>
</dbReference>
<dbReference type="PATRIC" id="fig|997761.3.peg.2035"/>
<dbReference type="AlphaFoldDB" id="I0BFJ6"/>
<evidence type="ECO:0000313" key="2">
    <source>
        <dbReference type="EMBL" id="AFH61143.1"/>
    </source>
</evidence>
<evidence type="ECO:0000259" key="1">
    <source>
        <dbReference type="Pfam" id="PF01370"/>
    </source>
</evidence>
<proteinExistence type="predicted"/>
<reference evidence="2 3" key="1">
    <citation type="submission" date="2013-06" db="EMBL/GenBank/DDBJ databases">
        <title>Complete genome sequence of Paenibacillus mucilaginosus K02.</title>
        <authorList>
            <person name="Xiao B."/>
            <person name="Sun L."/>
            <person name="Xiao L."/>
            <person name="Lian B."/>
        </authorList>
    </citation>
    <scope>NUCLEOTIDE SEQUENCE [LARGE SCALE GENOMIC DNA]</scope>
    <source>
        <strain evidence="2 3">K02</strain>
    </source>
</reference>
<dbReference type="Proteomes" id="UP000007392">
    <property type="component" value="Chromosome"/>
</dbReference>
<dbReference type="PANTHER" id="PTHR48079:SF9">
    <property type="entry name" value="PUTATIVE-RELATED"/>
    <property type="match status" value="1"/>
</dbReference>
<dbReference type="OrthoDB" id="9807212at2"/>
<dbReference type="InterPro" id="IPR051783">
    <property type="entry name" value="NAD(P)-dependent_oxidoreduct"/>
</dbReference>
<dbReference type="HOGENOM" id="CLU_007383_12_3_9"/>
<name>I0BFJ6_9BACL</name>